<evidence type="ECO:0000313" key="4">
    <source>
        <dbReference type="Proteomes" id="UP000219452"/>
    </source>
</evidence>
<gene>
    <name evidence="3" type="ORF">SAMN06269250_3449</name>
</gene>
<dbReference type="Pfam" id="PF00072">
    <property type="entry name" value="Response_reg"/>
    <property type="match status" value="1"/>
</dbReference>
<dbReference type="SMART" id="SM00448">
    <property type="entry name" value="REC"/>
    <property type="match status" value="1"/>
</dbReference>
<dbReference type="GO" id="GO:0000160">
    <property type="term" value="P:phosphorelay signal transduction system"/>
    <property type="evidence" value="ECO:0007669"/>
    <property type="project" value="InterPro"/>
</dbReference>
<name>A0A286G4W5_9BACT</name>
<dbReference type="AlphaFoldDB" id="A0A286G4W5"/>
<evidence type="ECO:0000259" key="2">
    <source>
        <dbReference type="PROSITE" id="PS50110"/>
    </source>
</evidence>
<dbReference type="PROSITE" id="PS50110">
    <property type="entry name" value="RESPONSE_REGULATORY"/>
    <property type="match status" value="1"/>
</dbReference>
<dbReference type="InterPro" id="IPR001789">
    <property type="entry name" value="Sig_transdc_resp-reg_receiver"/>
</dbReference>
<dbReference type="Gene3D" id="3.40.50.2300">
    <property type="match status" value="1"/>
</dbReference>
<dbReference type="SUPFAM" id="SSF52172">
    <property type="entry name" value="CheY-like"/>
    <property type="match status" value="1"/>
</dbReference>
<dbReference type="OrthoDB" id="958614at2"/>
<proteinExistence type="predicted"/>
<dbReference type="PANTHER" id="PTHR44520">
    <property type="entry name" value="RESPONSE REGULATOR RCP1-RELATED"/>
    <property type="match status" value="1"/>
</dbReference>
<evidence type="ECO:0000256" key="1">
    <source>
        <dbReference type="PROSITE-ProRule" id="PRU00169"/>
    </source>
</evidence>
<dbReference type="Proteomes" id="UP000219452">
    <property type="component" value="Unassembled WGS sequence"/>
</dbReference>
<dbReference type="InterPro" id="IPR052893">
    <property type="entry name" value="TCS_response_regulator"/>
</dbReference>
<keyword evidence="1" id="KW-0597">Phosphoprotein</keyword>
<reference evidence="4" key="1">
    <citation type="submission" date="2017-09" db="EMBL/GenBank/DDBJ databases">
        <authorList>
            <person name="Varghese N."/>
            <person name="Submissions S."/>
        </authorList>
    </citation>
    <scope>NUCLEOTIDE SEQUENCE [LARGE SCALE GENOMIC DNA]</scope>
    <source>
        <strain evidence="4">DSM 29961</strain>
    </source>
</reference>
<feature type="modified residue" description="4-aspartylphosphate" evidence="1">
    <location>
        <position position="58"/>
    </location>
</feature>
<accession>A0A286G4W5</accession>
<dbReference type="RefSeq" id="WP_097126974.1">
    <property type="nucleotide sequence ID" value="NZ_OCNH01000002.1"/>
</dbReference>
<sequence>MDKKPIIVIDDDDEDLELILLAFSELAMENEIIVFNDGLKFLDHIRSTEERTFFILCDINMHKISGLELKKMIYDDEALRIKCVPFIFMSTSDSSSSVMKAYSYGVQGYFIKPNSIEKLKSILHSMITYWSESQHPNF</sequence>
<protein>
    <submittedName>
        <fullName evidence="3">Response regulator receiver domain-containing protein</fullName>
    </submittedName>
</protein>
<feature type="domain" description="Response regulatory" evidence="2">
    <location>
        <begin position="5"/>
        <end position="127"/>
    </location>
</feature>
<organism evidence="3 4">
    <name type="scientific">Spirosoma fluviale</name>
    <dbReference type="NCBI Taxonomy" id="1597977"/>
    <lineage>
        <taxon>Bacteria</taxon>
        <taxon>Pseudomonadati</taxon>
        <taxon>Bacteroidota</taxon>
        <taxon>Cytophagia</taxon>
        <taxon>Cytophagales</taxon>
        <taxon>Cytophagaceae</taxon>
        <taxon>Spirosoma</taxon>
    </lineage>
</organism>
<keyword evidence="4" id="KW-1185">Reference proteome</keyword>
<dbReference type="EMBL" id="OCNH01000002">
    <property type="protein sequence ID" value="SOD90522.1"/>
    <property type="molecule type" value="Genomic_DNA"/>
</dbReference>
<dbReference type="InterPro" id="IPR011006">
    <property type="entry name" value="CheY-like_superfamily"/>
</dbReference>
<evidence type="ECO:0000313" key="3">
    <source>
        <dbReference type="EMBL" id="SOD90522.1"/>
    </source>
</evidence>